<dbReference type="AlphaFoldDB" id="A0A8T0N7Z8"/>
<evidence type="ECO:0000313" key="2">
    <source>
        <dbReference type="EMBL" id="KAG2545991.1"/>
    </source>
</evidence>
<protein>
    <submittedName>
        <fullName evidence="2">Uncharacterized protein</fullName>
    </submittedName>
</protein>
<proteinExistence type="predicted"/>
<keyword evidence="3" id="KW-1185">Reference proteome</keyword>
<organism evidence="2 3">
    <name type="scientific">Panicum virgatum</name>
    <name type="common">Blackwell switchgrass</name>
    <dbReference type="NCBI Taxonomy" id="38727"/>
    <lineage>
        <taxon>Eukaryota</taxon>
        <taxon>Viridiplantae</taxon>
        <taxon>Streptophyta</taxon>
        <taxon>Embryophyta</taxon>
        <taxon>Tracheophyta</taxon>
        <taxon>Spermatophyta</taxon>
        <taxon>Magnoliopsida</taxon>
        <taxon>Liliopsida</taxon>
        <taxon>Poales</taxon>
        <taxon>Poaceae</taxon>
        <taxon>PACMAD clade</taxon>
        <taxon>Panicoideae</taxon>
        <taxon>Panicodae</taxon>
        <taxon>Paniceae</taxon>
        <taxon>Panicinae</taxon>
        <taxon>Panicum</taxon>
        <taxon>Panicum sect. Hiantes</taxon>
    </lineage>
</organism>
<dbReference type="EMBL" id="CM029053">
    <property type="protein sequence ID" value="KAG2545991.1"/>
    <property type="molecule type" value="Genomic_DNA"/>
</dbReference>
<gene>
    <name evidence="2" type="ORF">PVAP13_9KG026628</name>
</gene>
<name>A0A8T0N7Z8_PANVG</name>
<dbReference type="Proteomes" id="UP000823388">
    <property type="component" value="Chromosome 9K"/>
</dbReference>
<comment type="caution">
    <text evidence="2">The sequence shown here is derived from an EMBL/GenBank/DDBJ whole genome shotgun (WGS) entry which is preliminary data.</text>
</comment>
<evidence type="ECO:0000256" key="1">
    <source>
        <dbReference type="SAM" id="MobiDB-lite"/>
    </source>
</evidence>
<reference evidence="2" key="1">
    <citation type="submission" date="2020-05" db="EMBL/GenBank/DDBJ databases">
        <title>WGS assembly of Panicum virgatum.</title>
        <authorList>
            <person name="Lovell J.T."/>
            <person name="Jenkins J."/>
            <person name="Shu S."/>
            <person name="Juenger T.E."/>
            <person name="Schmutz J."/>
        </authorList>
    </citation>
    <scope>NUCLEOTIDE SEQUENCE</scope>
    <source>
        <strain evidence="2">AP13</strain>
    </source>
</reference>
<feature type="compositionally biased region" description="Basic and acidic residues" evidence="1">
    <location>
        <begin position="93"/>
        <end position="105"/>
    </location>
</feature>
<feature type="region of interest" description="Disordered" evidence="1">
    <location>
        <begin position="55"/>
        <end position="113"/>
    </location>
</feature>
<sequence>MRVVSGRSQRQEGKLKSSGGKRSVTNRWSKSTAAAFACFAHTGEVRTRGCHPLFLGGEGNHSSTPSSPWPAVVSNAEESRSHGPRKLASFAQGERRGQSSHDVELKLSTPFFS</sequence>
<feature type="region of interest" description="Disordered" evidence="1">
    <location>
        <begin position="1"/>
        <end position="26"/>
    </location>
</feature>
<evidence type="ECO:0000313" key="3">
    <source>
        <dbReference type="Proteomes" id="UP000823388"/>
    </source>
</evidence>
<accession>A0A8T0N7Z8</accession>